<dbReference type="OrthoDB" id="10004661at2759"/>
<dbReference type="PANTHER" id="PTHR31901">
    <property type="entry name" value="GH3 DOMAIN-CONTAINING PROTEIN"/>
    <property type="match status" value="1"/>
</dbReference>
<dbReference type="GO" id="GO:0005737">
    <property type="term" value="C:cytoplasm"/>
    <property type="evidence" value="ECO:0007669"/>
    <property type="project" value="TreeGrafter"/>
</dbReference>
<dbReference type="GO" id="GO:0016881">
    <property type="term" value="F:acid-amino acid ligase activity"/>
    <property type="evidence" value="ECO:0007669"/>
    <property type="project" value="TreeGrafter"/>
</dbReference>
<dbReference type="InterPro" id="IPR055377">
    <property type="entry name" value="GH3_M"/>
</dbReference>
<dbReference type="InterPro" id="IPR004993">
    <property type="entry name" value="GH3"/>
</dbReference>
<proteinExistence type="inferred from homology"/>
<evidence type="ECO:0000313" key="5">
    <source>
        <dbReference type="EMBL" id="URE30602.1"/>
    </source>
</evidence>
<dbReference type="PANTHER" id="PTHR31901:SF44">
    <property type="entry name" value="INDOLE-3-ACETIC ACID-AMIDO SYNTHETASE GH3.6-RELATED"/>
    <property type="match status" value="1"/>
</dbReference>
<accession>A0A9E7HI73</accession>
<dbReference type="EMBL" id="CP097510">
    <property type="protein sequence ID" value="URE30602.1"/>
    <property type="molecule type" value="Genomic_DNA"/>
</dbReference>
<keyword evidence="6" id="KW-1185">Reference proteome</keyword>
<comment type="similarity">
    <text evidence="1">Belongs to the IAA-amido conjugating enzyme family.</text>
</comment>
<feature type="domain" description="GH3 C-terminal" evidence="4">
    <location>
        <begin position="476"/>
        <end position="601"/>
    </location>
</feature>
<dbReference type="InterPro" id="IPR055378">
    <property type="entry name" value="GH3_C"/>
</dbReference>
<evidence type="ECO:0000256" key="1">
    <source>
        <dbReference type="ARBA" id="ARBA00008068"/>
    </source>
</evidence>
<organism evidence="5 6">
    <name type="scientific">Musa troglodytarum</name>
    <name type="common">fe'i banana</name>
    <dbReference type="NCBI Taxonomy" id="320322"/>
    <lineage>
        <taxon>Eukaryota</taxon>
        <taxon>Viridiplantae</taxon>
        <taxon>Streptophyta</taxon>
        <taxon>Embryophyta</taxon>
        <taxon>Tracheophyta</taxon>
        <taxon>Spermatophyta</taxon>
        <taxon>Magnoliopsida</taxon>
        <taxon>Liliopsida</taxon>
        <taxon>Zingiberales</taxon>
        <taxon>Musaceae</taxon>
        <taxon>Musa</taxon>
    </lineage>
</organism>
<sequence>MHLYLPILRLPIAHAVKVDQESRFPSCLARSRPMATSEAARRVEESTRDALRFQLETLRSILESNAGAAYLRPHLRDRLPDPARVDPALVAAAFRRLVPLSSYDDYADLIERIADGAEPPAALSLDPLICFFNSSGTSTMKPKLIPFFDSLHAKSASSLAHQASAAFLHRLFPPRTSSSKILWFLYAGNVTATRAGFKVMAASAYPFHSNSTTTTPSPLLSMCISPREVITGSDAQQQTYCHLLCGLRHSASIDCIRSPYAAGLIRAMRMLESKWMQLCDDIESGSVSSEITELAMRRAVEELLGGPRPDLAARIRGASSRKNWNGILPLLWPELRYIACVSTGSMEQYYPTLKHYAGEGVPLLGGDYFASECPIGINMDRTRPPEQTSFVILPSAAYFEFLPFDFGASSAAKETVDISGVEVGKMYEVVATTYRGLYRYRLNDVVKVVGFHNSSPRVEFVTRAPKQASEAFTERDLMSAMASFEHMVGERDGEQMMVEFAGYLDPNSDQKHLIIFVELSKDCSLLRRESLEESITHLRRCCQSLEGCLGSVYKVKRAEGDLAALEISVVKPGSFEGLARAAMEGGAPANQYKPAKIIRNSNFVDLLKANVVISSSSNGELRTLPL</sequence>
<dbReference type="AlphaFoldDB" id="A0A9E7HI73"/>
<evidence type="ECO:0000259" key="4">
    <source>
        <dbReference type="Pfam" id="PF23572"/>
    </source>
</evidence>
<protein>
    <submittedName>
        <fullName evidence="5">GH3 auxin-responsive promoter</fullName>
    </submittedName>
</protein>
<evidence type="ECO:0000256" key="2">
    <source>
        <dbReference type="ARBA" id="ARBA00022598"/>
    </source>
</evidence>
<evidence type="ECO:0000259" key="3">
    <source>
        <dbReference type="Pfam" id="PF23571"/>
    </source>
</evidence>
<reference evidence="5" key="1">
    <citation type="submission" date="2022-05" db="EMBL/GenBank/DDBJ databases">
        <title>The Musa troglodytarum L. genome provides insights into the mechanism of non-climacteric behaviour and enrichment of carotenoids.</title>
        <authorList>
            <person name="Wang J."/>
        </authorList>
    </citation>
    <scope>NUCLEOTIDE SEQUENCE</scope>
    <source>
        <tissue evidence="5">Leaf</tissue>
    </source>
</reference>
<dbReference type="Proteomes" id="UP001055439">
    <property type="component" value="Chromosome 8"/>
</dbReference>
<feature type="domain" description="GH3 middle" evidence="3">
    <location>
        <begin position="390"/>
        <end position="463"/>
    </location>
</feature>
<gene>
    <name evidence="5" type="ORF">MUK42_16215</name>
</gene>
<dbReference type="Pfam" id="PF03321">
    <property type="entry name" value="GH3"/>
    <property type="match status" value="1"/>
</dbReference>
<evidence type="ECO:0000313" key="6">
    <source>
        <dbReference type="Proteomes" id="UP001055439"/>
    </source>
</evidence>
<dbReference type="Pfam" id="PF23571">
    <property type="entry name" value="GH3_M"/>
    <property type="match status" value="1"/>
</dbReference>
<dbReference type="Pfam" id="PF23572">
    <property type="entry name" value="GH3_C"/>
    <property type="match status" value="1"/>
</dbReference>
<keyword evidence="2" id="KW-0436">Ligase</keyword>
<name>A0A9E7HI73_9LILI</name>